<dbReference type="PROSITE" id="PS51450">
    <property type="entry name" value="LRR"/>
    <property type="match status" value="1"/>
</dbReference>
<name>A0A834C6U2_ORYME</name>
<protein>
    <submittedName>
        <fullName evidence="4">Leucine-rich repeat-containing protein 18</fullName>
    </submittedName>
</protein>
<dbReference type="SUPFAM" id="SSF52075">
    <property type="entry name" value="Outer arm dynein light chain 1"/>
    <property type="match status" value="1"/>
</dbReference>
<evidence type="ECO:0000259" key="3">
    <source>
        <dbReference type="Pfam" id="PF23598"/>
    </source>
</evidence>
<dbReference type="InterPro" id="IPR032675">
    <property type="entry name" value="LRR_dom_sf"/>
</dbReference>
<comment type="caution">
    <text evidence="4">The sequence shown here is derived from an EMBL/GenBank/DDBJ whole genome shotgun (WGS) entry which is preliminary data.</text>
</comment>
<dbReference type="InterPro" id="IPR001611">
    <property type="entry name" value="Leu-rich_rpt"/>
</dbReference>
<dbReference type="EMBL" id="WKFB01000440">
    <property type="protein sequence ID" value="KAF6723093.1"/>
    <property type="molecule type" value="Genomic_DNA"/>
</dbReference>
<dbReference type="PANTHER" id="PTHR48051">
    <property type="match status" value="1"/>
</dbReference>
<gene>
    <name evidence="4" type="ORF">FQA47_000294</name>
</gene>
<feature type="domain" description="Disease resistance R13L4/SHOC-2-like LRR" evidence="3">
    <location>
        <begin position="74"/>
        <end position="176"/>
    </location>
</feature>
<dbReference type="InterPro" id="IPR050216">
    <property type="entry name" value="LRR_domain-containing"/>
</dbReference>
<dbReference type="AlphaFoldDB" id="A0A834C6U2"/>
<dbReference type="PANTHER" id="PTHR48051:SF42">
    <property type="entry name" value="LEUCINE-RICH REPEAT-CONTAINING PROTEIN 18-LIKE"/>
    <property type="match status" value="1"/>
</dbReference>
<reference evidence="4" key="1">
    <citation type="journal article" name="BMC Genomics">
        <title>Long-read sequencing and de novo genome assembly of marine medaka (Oryzias melastigma).</title>
        <authorList>
            <person name="Liang P."/>
            <person name="Saqib H.S.A."/>
            <person name="Ni X."/>
            <person name="Shen Y."/>
        </authorList>
    </citation>
    <scope>NUCLEOTIDE SEQUENCE</scope>
    <source>
        <strain evidence="4">Bigg-433</strain>
    </source>
</reference>
<accession>A0A834C6U2</accession>
<dbReference type="GO" id="GO:0005737">
    <property type="term" value="C:cytoplasm"/>
    <property type="evidence" value="ECO:0007669"/>
    <property type="project" value="TreeGrafter"/>
</dbReference>
<organism evidence="4 5">
    <name type="scientific">Oryzias melastigma</name>
    <name type="common">Marine medaka</name>
    <dbReference type="NCBI Taxonomy" id="30732"/>
    <lineage>
        <taxon>Eukaryota</taxon>
        <taxon>Metazoa</taxon>
        <taxon>Chordata</taxon>
        <taxon>Craniata</taxon>
        <taxon>Vertebrata</taxon>
        <taxon>Euteleostomi</taxon>
        <taxon>Actinopterygii</taxon>
        <taxon>Neopterygii</taxon>
        <taxon>Teleostei</taxon>
        <taxon>Neoteleostei</taxon>
        <taxon>Acanthomorphata</taxon>
        <taxon>Ovalentaria</taxon>
        <taxon>Atherinomorphae</taxon>
        <taxon>Beloniformes</taxon>
        <taxon>Adrianichthyidae</taxon>
        <taxon>Oryziinae</taxon>
        <taxon>Oryzias</taxon>
    </lineage>
</organism>
<proteinExistence type="predicted"/>
<sequence>MAPGKRTRRSKKSQEFSLKAALSCFQVTALNTQRLNLSCRDFDSIPKCIEELTGFQEVDLSRNRIREIPAFTTNFLSVTVLDLHSNQLESLPSSLGILQNLLVLNLCNNLLRSLPGELGQLKTLRTLNLGLNQLDALPASIVGLKELRYIGLSDNRFTHFPGCLHRLNKLEKVNMARNPIWTRQNPEAAPETFLLVRSSLLCGRCLERCQSFRRRMKNEEKGGVESCFLRDSDDSVAPPADPHTTLQ</sequence>
<keyword evidence="1" id="KW-0433">Leucine-rich repeat</keyword>
<evidence type="ECO:0000256" key="2">
    <source>
        <dbReference type="ARBA" id="ARBA00022737"/>
    </source>
</evidence>
<dbReference type="InterPro" id="IPR003591">
    <property type="entry name" value="Leu-rich_rpt_typical-subtyp"/>
</dbReference>
<keyword evidence="2" id="KW-0677">Repeat</keyword>
<dbReference type="SMART" id="SM00369">
    <property type="entry name" value="LRR_TYP"/>
    <property type="match status" value="5"/>
</dbReference>
<dbReference type="Proteomes" id="UP000646548">
    <property type="component" value="Unassembled WGS sequence"/>
</dbReference>
<dbReference type="Pfam" id="PF23598">
    <property type="entry name" value="LRR_14"/>
    <property type="match status" value="1"/>
</dbReference>
<evidence type="ECO:0000313" key="4">
    <source>
        <dbReference type="EMBL" id="KAF6723093.1"/>
    </source>
</evidence>
<evidence type="ECO:0000256" key="1">
    <source>
        <dbReference type="ARBA" id="ARBA00022614"/>
    </source>
</evidence>
<evidence type="ECO:0000313" key="5">
    <source>
        <dbReference type="Proteomes" id="UP000646548"/>
    </source>
</evidence>
<dbReference type="InterPro" id="IPR055414">
    <property type="entry name" value="LRR_R13L4/SHOC2-like"/>
</dbReference>
<dbReference type="Gene3D" id="3.80.10.10">
    <property type="entry name" value="Ribonuclease Inhibitor"/>
    <property type="match status" value="1"/>
</dbReference>